<dbReference type="InterPro" id="IPR025255">
    <property type="entry name" value="DUF4202"/>
</dbReference>
<dbReference type="AlphaFoldDB" id="A0A9X2I1V3"/>
<dbReference type="PANTHER" id="PTHR41729">
    <property type="entry name" value="GLUTAMYL-TRNA SYNTHETASE"/>
    <property type="match status" value="1"/>
</dbReference>
<evidence type="ECO:0000313" key="2">
    <source>
        <dbReference type="Proteomes" id="UP001139319"/>
    </source>
</evidence>
<reference evidence="1" key="2">
    <citation type="submission" date="2023-01" db="EMBL/GenBank/DDBJ databases">
        <title>Gilvimarinus xylanilyticus HB14 isolated from Caulerpa lentillifera aquaculture base in Hainan, China.</title>
        <authorList>
            <person name="Zhang Y.-J."/>
        </authorList>
    </citation>
    <scope>NUCLEOTIDE SEQUENCE</scope>
    <source>
        <strain evidence="1">HB14</strain>
    </source>
</reference>
<reference evidence="1" key="1">
    <citation type="submission" date="2022-05" db="EMBL/GenBank/DDBJ databases">
        <authorList>
            <person name="Sun H.-N."/>
        </authorList>
    </citation>
    <scope>NUCLEOTIDE SEQUENCE</scope>
    <source>
        <strain evidence="1">HB14</strain>
    </source>
</reference>
<name>A0A9X2I1V3_9GAMM</name>
<dbReference type="Pfam" id="PF13875">
    <property type="entry name" value="DUF4202"/>
    <property type="match status" value="1"/>
</dbReference>
<dbReference type="Proteomes" id="UP001139319">
    <property type="component" value="Unassembled WGS sequence"/>
</dbReference>
<evidence type="ECO:0000313" key="1">
    <source>
        <dbReference type="EMBL" id="MCP8899183.1"/>
    </source>
</evidence>
<protein>
    <submittedName>
        <fullName evidence="1">DUF4202 domain-containing protein</fullName>
    </submittedName>
</protein>
<gene>
    <name evidence="1" type="ORF">M6D89_07740</name>
</gene>
<dbReference type="PANTHER" id="PTHR41729:SF1">
    <property type="entry name" value="GLUTAMYL-TRNA SYNTHETASE"/>
    <property type="match status" value="1"/>
</dbReference>
<sequence length="193" mass="21987">MSTQADLAGAFADIDAANRQDPNLEHGEPKELLYSRRMSETLAEFAPQASANLQLAARAQHIERWILPRSDYPMDRAGYKKWRTELGRHHAQKTAEIMAARGFSQEDCDQVSDMLQKKRLKRDPEVQALEDVICLVFLQHYLDDFARKHDKAKLIDIIRKTWKKMSEDGHKAALKLSFSPESGALVQKALQGD</sequence>
<dbReference type="RefSeq" id="WP_253967440.1">
    <property type="nucleotide sequence ID" value="NZ_JAMFTH010000001.1"/>
</dbReference>
<organism evidence="1 2">
    <name type="scientific">Gilvimarinus xylanilyticus</name>
    <dbReference type="NCBI Taxonomy" id="2944139"/>
    <lineage>
        <taxon>Bacteria</taxon>
        <taxon>Pseudomonadati</taxon>
        <taxon>Pseudomonadota</taxon>
        <taxon>Gammaproteobacteria</taxon>
        <taxon>Cellvibrionales</taxon>
        <taxon>Cellvibrionaceae</taxon>
        <taxon>Gilvimarinus</taxon>
    </lineage>
</organism>
<proteinExistence type="predicted"/>
<keyword evidence="2" id="KW-1185">Reference proteome</keyword>
<dbReference type="EMBL" id="JAMFTH010000001">
    <property type="protein sequence ID" value="MCP8899183.1"/>
    <property type="molecule type" value="Genomic_DNA"/>
</dbReference>
<accession>A0A9X2I1V3</accession>
<comment type="caution">
    <text evidence="1">The sequence shown here is derived from an EMBL/GenBank/DDBJ whole genome shotgun (WGS) entry which is preliminary data.</text>
</comment>